<dbReference type="GO" id="GO:0005524">
    <property type="term" value="F:ATP binding"/>
    <property type="evidence" value="ECO:0007669"/>
    <property type="project" value="InterPro"/>
</dbReference>
<dbReference type="InterPro" id="IPR000719">
    <property type="entry name" value="Prot_kinase_dom"/>
</dbReference>
<dbReference type="GO" id="GO:0004672">
    <property type="term" value="F:protein kinase activity"/>
    <property type="evidence" value="ECO:0007669"/>
    <property type="project" value="InterPro"/>
</dbReference>
<dbReference type="InterPro" id="IPR004147">
    <property type="entry name" value="ABC1_dom"/>
</dbReference>
<evidence type="ECO:0000313" key="4">
    <source>
        <dbReference type="Proteomes" id="UP001500889"/>
    </source>
</evidence>
<dbReference type="AlphaFoldDB" id="A0AAU9GAM8"/>
<dbReference type="InterPro" id="IPR051130">
    <property type="entry name" value="Mito_struct-func_regulator"/>
</dbReference>
<dbReference type="SMART" id="SM00220">
    <property type="entry name" value="S_TKc"/>
    <property type="match status" value="1"/>
</dbReference>
<keyword evidence="3" id="KW-0808">Transferase</keyword>
<dbReference type="GO" id="GO:0055088">
    <property type="term" value="P:lipid homeostasis"/>
    <property type="evidence" value="ECO:0007669"/>
    <property type="project" value="TreeGrafter"/>
</dbReference>
<dbReference type="GO" id="GO:0007005">
    <property type="term" value="P:mitochondrion organization"/>
    <property type="evidence" value="ECO:0007669"/>
    <property type="project" value="TreeGrafter"/>
</dbReference>
<evidence type="ECO:0000259" key="2">
    <source>
        <dbReference type="PROSITE" id="PS50011"/>
    </source>
</evidence>
<accession>A0AAU9GAM8</accession>
<dbReference type="CDD" id="cd13969">
    <property type="entry name" value="ADCK1-like"/>
    <property type="match status" value="1"/>
</dbReference>
<dbReference type="Gene3D" id="1.10.510.10">
    <property type="entry name" value="Transferase(Phosphotransferase) domain 1"/>
    <property type="match status" value="1"/>
</dbReference>
<dbReference type="Pfam" id="PF03109">
    <property type="entry name" value="ABC1"/>
    <property type="match status" value="1"/>
</dbReference>
<reference evidence="3 4" key="1">
    <citation type="submission" date="2024-02" db="EMBL/GenBank/DDBJ databases">
        <title>A chromosome-level genome assembly of Drosophila madeirensis, a fruit fly species endemic to Madeira island.</title>
        <authorList>
            <person name="Tomihara K."/>
            <person name="Llopart A."/>
            <person name="Yamamoto D."/>
        </authorList>
    </citation>
    <scope>NUCLEOTIDE SEQUENCE [LARGE SCALE GENOMIC DNA]</scope>
    <source>
        <strain evidence="3 4">RF1</strain>
    </source>
</reference>
<dbReference type="GO" id="GO:0005743">
    <property type="term" value="C:mitochondrial inner membrane"/>
    <property type="evidence" value="ECO:0007669"/>
    <property type="project" value="TreeGrafter"/>
</dbReference>
<dbReference type="PANTHER" id="PTHR43173:SF19">
    <property type="entry name" value="AARF DOMAIN-CONTAINING PROTEIN KINASE 1"/>
    <property type="match status" value="1"/>
</dbReference>
<sequence>MLLRRVLGYGVLGAGLVSTGLSLHTNDYDPNSLGIVRLSRSAAAVVDVALTYKRELYYRDWDKETPEYKAEKSRVHKMAAEKLLKLICTNKGVYIKVGQHIGALEYLLPKEFVQTMKVLHSDAPQNPIEDLYKVIRQDLKCNPEDIFDDFEREPLGTASLAQVHKARLKTGEIVAVKVQHPYVKGNSRVDMKTMELAVSVLARIFPDFKIHWLVEESKKNLPVELDFINEGRNAEKVAKQFEKYSWLRVPKIYWQLSSSRVLVMEYLEGGHVTDLSYIKRNKIDAFAVANRIGQLYSEMIFSTGFVHSDPHPGNILVRRTPQHSVEIILLDHGLYANLTDKFRYDYSKLWLSILNVDRKAMRLHSEQLGIKGDLYGLFACMVTGRPWETVMQGITKIKYSKEEKNTLQSNTSLVLPHISDVLEQVDRQMLLILKTNDLIRGIESTLRTQNRMTAFWVMSKCCVQSSYAEQRTQPANTRSRVLWLRLRERWELLKLNCYYLYLGLINFGFLEALKQGQGPHLRLPLALHGTLQGDKV</sequence>
<dbReference type="SUPFAM" id="SSF56112">
    <property type="entry name" value="Protein kinase-like (PK-like)"/>
    <property type="match status" value="1"/>
</dbReference>
<keyword evidence="4" id="KW-1185">Reference proteome</keyword>
<feature type="domain" description="Protein kinase" evidence="2">
    <location>
        <begin position="149"/>
        <end position="468"/>
    </location>
</feature>
<name>A0AAU9GAM8_DROMD</name>
<protein>
    <submittedName>
        <fullName evidence="3">AarF domain-containing protein kinase 1</fullName>
    </submittedName>
</protein>
<proteinExistence type="inferred from homology"/>
<evidence type="ECO:0000313" key="3">
    <source>
        <dbReference type="EMBL" id="BFG04980.1"/>
    </source>
</evidence>
<comment type="similarity">
    <text evidence="1">Belongs to the protein kinase superfamily. ADCK protein kinase family.</text>
</comment>
<keyword evidence="3" id="KW-0418">Kinase</keyword>
<dbReference type="InterPro" id="IPR011009">
    <property type="entry name" value="Kinase-like_dom_sf"/>
</dbReference>
<dbReference type="PANTHER" id="PTHR43173">
    <property type="entry name" value="ABC1 FAMILY PROTEIN"/>
    <property type="match status" value="1"/>
</dbReference>
<dbReference type="EMBL" id="AP029267">
    <property type="protein sequence ID" value="BFG04980.1"/>
    <property type="molecule type" value="Genomic_DNA"/>
</dbReference>
<gene>
    <name evidence="3" type="ORF">DMAD_03827</name>
</gene>
<organism evidence="3 4">
    <name type="scientific">Drosophila madeirensis</name>
    <name type="common">Fruit fly</name>
    <dbReference type="NCBI Taxonomy" id="30013"/>
    <lineage>
        <taxon>Eukaryota</taxon>
        <taxon>Metazoa</taxon>
        <taxon>Ecdysozoa</taxon>
        <taxon>Arthropoda</taxon>
        <taxon>Hexapoda</taxon>
        <taxon>Insecta</taxon>
        <taxon>Pterygota</taxon>
        <taxon>Neoptera</taxon>
        <taxon>Endopterygota</taxon>
        <taxon>Diptera</taxon>
        <taxon>Brachycera</taxon>
        <taxon>Muscomorpha</taxon>
        <taxon>Ephydroidea</taxon>
        <taxon>Drosophilidae</taxon>
        <taxon>Drosophila</taxon>
        <taxon>Sophophora</taxon>
    </lineage>
</organism>
<dbReference type="InterPro" id="IPR045307">
    <property type="entry name" value="ADCK1_dom"/>
</dbReference>
<dbReference type="Proteomes" id="UP001500889">
    <property type="component" value="Chromosome E"/>
</dbReference>
<dbReference type="PROSITE" id="PS50011">
    <property type="entry name" value="PROTEIN_KINASE_DOM"/>
    <property type="match status" value="1"/>
</dbReference>
<evidence type="ECO:0000256" key="1">
    <source>
        <dbReference type="ARBA" id="ARBA00009670"/>
    </source>
</evidence>